<keyword evidence="3" id="KW-1185">Reference proteome</keyword>
<reference evidence="2 3" key="1">
    <citation type="submission" date="2013-03" db="EMBL/GenBank/DDBJ databases">
        <title>Complete Genome Sequence of Pseudomonas aeruginosa Siphophage LKO4.</title>
        <authorList>
            <person name="Lammens E.A."/>
            <person name="Lavigne R."/>
        </authorList>
    </citation>
    <scope>NUCLEOTIDE SEQUENCE [LARGE SCALE GENOMIC DNA]</scope>
</reference>
<feature type="transmembrane region" description="Helical" evidence="1">
    <location>
        <begin position="12"/>
        <end position="28"/>
    </location>
</feature>
<dbReference type="Proteomes" id="UP000225969">
    <property type="component" value="Segment"/>
</dbReference>
<sequence length="64" mass="7428">MNDIAVRWTSRKFWAAMIWEAVLVWLLYVGKLPVDAFESLTWLLLGGYFLGNVAQKVLLKEEVK</sequence>
<keyword evidence="1" id="KW-0472">Membrane</keyword>
<feature type="transmembrane region" description="Helical" evidence="1">
    <location>
        <begin position="40"/>
        <end position="59"/>
    </location>
</feature>
<accession>A0A0U1UKW7</accession>
<keyword evidence="1" id="KW-0812">Transmembrane</keyword>
<evidence type="ECO:0000256" key="1">
    <source>
        <dbReference type="SAM" id="Phobius"/>
    </source>
</evidence>
<dbReference type="EMBL" id="KC758116">
    <property type="protein sequence ID" value="AGI11262.1"/>
    <property type="molecule type" value="Genomic_DNA"/>
</dbReference>
<organism evidence="2 3">
    <name type="scientific">Pseudomonas phage LKO4</name>
    <dbReference type="NCBI Taxonomy" id="1308899"/>
    <lineage>
        <taxon>Viruses</taxon>
        <taxon>Duplodnaviria</taxon>
        <taxon>Heunggongvirae</taxon>
        <taxon>Uroviricota</taxon>
        <taxon>Caudoviricetes</taxon>
        <taxon>Mesyanzhinovviridae</taxon>
        <taxon>Rabinowitzvirinae</taxon>
        <taxon>Yuavirus</taxon>
        <taxon>Yuavirus LKO4</taxon>
        <taxon>Pseudomonas virus LKO4</taxon>
    </lineage>
</organism>
<protein>
    <submittedName>
        <fullName evidence="2">Uncharacterized protein</fullName>
    </submittedName>
</protein>
<name>A0A0U1UKW7_9CAUD</name>
<evidence type="ECO:0000313" key="2">
    <source>
        <dbReference type="EMBL" id="AGI11262.1"/>
    </source>
</evidence>
<keyword evidence="1" id="KW-1133">Transmembrane helix</keyword>
<evidence type="ECO:0000313" key="3">
    <source>
        <dbReference type="Proteomes" id="UP000225969"/>
    </source>
</evidence>
<proteinExistence type="predicted"/>
<gene>
    <name evidence="2" type="ORF">LKO4_0021.2</name>
</gene>